<name>A0A2S5A490_9SPHI</name>
<dbReference type="AlphaFoldDB" id="A0A2S5A490"/>
<evidence type="ECO:0000313" key="2">
    <source>
        <dbReference type="EMBL" id="POY37401.1"/>
    </source>
</evidence>
<evidence type="ECO:0000313" key="3">
    <source>
        <dbReference type="Proteomes" id="UP000236893"/>
    </source>
</evidence>
<dbReference type="Proteomes" id="UP000236893">
    <property type="component" value="Unassembled WGS sequence"/>
</dbReference>
<dbReference type="EMBL" id="PQVF01000004">
    <property type="protein sequence ID" value="POY37401.1"/>
    <property type="molecule type" value="Genomic_DNA"/>
</dbReference>
<protein>
    <recommendedName>
        <fullName evidence="1">SusE outer membrane protein domain-containing protein</fullName>
    </recommendedName>
</protein>
<accession>A0A2S5A490</accession>
<proteinExistence type="predicted"/>
<organism evidence="2 3">
    <name type="scientific">Solitalea longa</name>
    <dbReference type="NCBI Taxonomy" id="2079460"/>
    <lineage>
        <taxon>Bacteria</taxon>
        <taxon>Pseudomonadati</taxon>
        <taxon>Bacteroidota</taxon>
        <taxon>Sphingobacteriia</taxon>
        <taxon>Sphingobacteriales</taxon>
        <taxon>Sphingobacteriaceae</taxon>
        <taxon>Solitalea</taxon>
    </lineage>
</organism>
<sequence length="362" mass="38615">MKNTFKNIIGCGAAMLLMLSSCKKDENMVIATDGTPSVLTASNQNVVLTEATESQEAVRFSWTRADYGYTSVVKYQLQVDKKGNGFAKPATMPLSISGNKNSYEQALTVKQFNTMLAELKLPTDVASDVELRVTSRISTAVDSIFSNTPLQMKVVTYSGKPKVMYLVGGSTIADWNPDKAIQFTDLGEGKLVTYQYLIASGGGFKLLPTKGSWSGDLGMKGGEPGVLISEGEDNIPVAADGFYKIALNMQTIKTGTYTLTGTSWGVIGDATPGGWDTDTNMTYDPASKTWKVTMDLIAGKQFKFRLEDGWAINSGSATAAGDGEVALTGSLKQDGKNIGVGAGGSYTITFDAVNQTFSMVKN</sequence>
<reference evidence="2 3" key="1">
    <citation type="submission" date="2018-01" db="EMBL/GenBank/DDBJ databases">
        <authorList>
            <person name="Gaut B.S."/>
            <person name="Morton B.R."/>
            <person name="Clegg M.T."/>
            <person name="Duvall M.R."/>
        </authorList>
    </citation>
    <scope>NUCLEOTIDE SEQUENCE [LARGE SCALE GENOMIC DNA]</scope>
    <source>
        <strain evidence="2 3">HR-AV</strain>
    </source>
</reference>
<gene>
    <name evidence="2" type="ORF">C3K47_06465</name>
</gene>
<dbReference type="GO" id="GO:2001070">
    <property type="term" value="F:starch binding"/>
    <property type="evidence" value="ECO:0007669"/>
    <property type="project" value="InterPro"/>
</dbReference>
<evidence type="ECO:0000259" key="1">
    <source>
        <dbReference type="Pfam" id="PF14292"/>
    </source>
</evidence>
<dbReference type="OrthoDB" id="975117at2"/>
<dbReference type="PROSITE" id="PS51257">
    <property type="entry name" value="PROKAR_LIPOPROTEIN"/>
    <property type="match status" value="1"/>
</dbReference>
<dbReference type="Gene3D" id="2.60.40.3620">
    <property type="match status" value="2"/>
</dbReference>
<keyword evidence="3" id="KW-1185">Reference proteome</keyword>
<dbReference type="InterPro" id="IPR025970">
    <property type="entry name" value="SusE"/>
</dbReference>
<comment type="caution">
    <text evidence="2">The sequence shown here is derived from an EMBL/GenBank/DDBJ whole genome shotgun (WGS) entry which is preliminary data.</text>
</comment>
<dbReference type="Pfam" id="PF14292">
    <property type="entry name" value="SusE"/>
    <property type="match status" value="1"/>
</dbReference>
<dbReference type="RefSeq" id="WP_103788309.1">
    <property type="nucleotide sequence ID" value="NZ_PQVF01000004.1"/>
</dbReference>
<dbReference type="CDD" id="cd12956">
    <property type="entry name" value="CBM_SusE-F_like"/>
    <property type="match status" value="1"/>
</dbReference>
<feature type="domain" description="SusE outer membrane protein" evidence="1">
    <location>
        <begin position="24"/>
        <end position="133"/>
    </location>
</feature>
<dbReference type="GO" id="GO:0019867">
    <property type="term" value="C:outer membrane"/>
    <property type="evidence" value="ECO:0007669"/>
    <property type="project" value="InterPro"/>
</dbReference>